<proteinExistence type="predicted"/>
<accession>A0ACB6S5Y1</accession>
<evidence type="ECO:0000313" key="2">
    <source>
        <dbReference type="Proteomes" id="UP000799754"/>
    </source>
</evidence>
<gene>
    <name evidence="1" type="ORF">BU25DRAFT_420288</name>
</gene>
<evidence type="ECO:0000313" key="1">
    <source>
        <dbReference type="EMBL" id="KAF2629448.1"/>
    </source>
</evidence>
<organism evidence="1 2">
    <name type="scientific">Macroventuria anomochaeta</name>
    <dbReference type="NCBI Taxonomy" id="301207"/>
    <lineage>
        <taxon>Eukaryota</taxon>
        <taxon>Fungi</taxon>
        <taxon>Dikarya</taxon>
        <taxon>Ascomycota</taxon>
        <taxon>Pezizomycotina</taxon>
        <taxon>Dothideomycetes</taxon>
        <taxon>Pleosporomycetidae</taxon>
        <taxon>Pleosporales</taxon>
        <taxon>Pleosporineae</taxon>
        <taxon>Didymellaceae</taxon>
        <taxon>Macroventuria</taxon>
    </lineage>
</organism>
<reference evidence="1" key="1">
    <citation type="journal article" date="2020" name="Stud. Mycol.">
        <title>101 Dothideomycetes genomes: a test case for predicting lifestyles and emergence of pathogens.</title>
        <authorList>
            <person name="Haridas S."/>
            <person name="Albert R."/>
            <person name="Binder M."/>
            <person name="Bloem J."/>
            <person name="Labutti K."/>
            <person name="Salamov A."/>
            <person name="Andreopoulos B."/>
            <person name="Baker S."/>
            <person name="Barry K."/>
            <person name="Bills G."/>
            <person name="Bluhm B."/>
            <person name="Cannon C."/>
            <person name="Castanera R."/>
            <person name="Culley D."/>
            <person name="Daum C."/>
            <person name="Ezra D."/>
            <person name="Gonzalez J."/>
            <person name="Henrissat B."/>
            <person name="Kuo A."/>
            <person name="Liang C."/>
            <person name="Lipzen A."/>
            <person name="Lutzoni F."/>
            <person name="Magnuson J."/>
            <person name="Mondo S."/>
            <person name="Nolan M."/>
            <person name="Ohm R."/>
            <person name="Pangilinan J."/>
            <person name="Park H.-J."/>
            <person name="Ramirez L."/>
            <person name="Alfaro M."/>
            <person name="Sun H."/>
            <person name="Tritt A."/>
            <person name="Yoshinaga Y."/>
            <person name="Zwiers L.-H."/>
            <person name="Turgeon B."/>
            <person name="Goodwin S."/>
            <person name="Spatafora J."/>
            <person name="Crous P."/>
            <person name="Grigoriev I."/>
        </authorList>
    </citation>
    <scope>NUCLEOTIDE SEQUENCE</scope>
    <source>
        <strain evidence="1">CBS 525.71</strain>
    </source>
</reference>
<dbReference type="EMBL" id="MU006710">
    <property type="protein sequence ID" value="KAF2629448.1"/>
    <property type="molecule type" value="Genomic_DNA"/>
</dbReference>
<comment type="caution">
    <text evidence="1">The sequence shown here is derived from an EMBL/GenBank/DDBJ whole genome shotgun (WGS) entry which is preliminary data.</text>
</comment>
<dbReference type="Proteomes" id="UP000799754">
    <property type="component" value="Unassembled WGS sequence"/>
</dbReference>
<name>A0ACB6S5Y1_9PLEO</name>
<sequence length="186" mass="20555">MQKTSTGSQNNTRYLAIMDEEMASLGISSDLNEKRTANENHATNDDVVAASSPADAHSDHPTDTTVCYIAIATLFLLSLLSLISVSEATCTFLTPQSVSSTFTILLKNLYCTPSNSIHFASNTLRKRFELAGKSEHKGLFWILVGIGFGLGLVVALGMSWYLRRQARRRAARVVSERTWWRGPDRV</sequence>
<protein>
    <submittedName>
        <fullName evidence="1">Uncharacterized protein</fullName>
    </submittedName>
</protein>
<keyword evidence="2" id="KW-1185">Reference proteome</keyword>